<dbReference type="EMBL" id="JAHFXF010000356">
    <property type="protein sequence ID" value="KAG9689399.1"/>
    <property type="molecule type" value="Genomic_DNA"/>
</dbReference>
<reference evidence="1" key="2">
    <citation type="submission" date="2021-08" db="EMBL/GenBank/DDBJ databases">
        <authorList>
            <person name="Gostincar C."/>
            <person name="Sun X."/>
            <person name="Song Z."/>
            <person name="Gunde-Cimerman N."/>
        </authorList>
    </citation>
    <scope>NUCLEOTIDE SEQUENCE</scope>
    <source>
        <strain evidence="1">EXF-9911</strain>
    </source>
</reference>
<evidence type="ECO:0000313" key="2">
    <source>
        <dbReference type="Proteomes" id="UP000779574"/>
    </source>
</evidence>
<protein>
    <submittedName>
        <fullName evidence="1">Uncharacterized protein</fullName>
    </submittedName>
</protein>
<sequence length="274" mass="29498">MSQGFTPLNGSAALAVVAGPSQVTQAQKGKRTAPTAPNLERMQRFVNVVKESVAQHGDNFERPHGITTQNAVIANILEDGVPEALSHMGESWTDDEYDFIYHALDWRHGVVAAYLGRTELACRIVRSRMLKIRGPTQQNTGVMQNAPLQLPAPVAGPSRSAGPFGATQGSGQLDQMSMEELSRWRSWPPLPPIGSPCSSEPIERQNVKPAPIEPATRTTLEVQAAAIRGSAPADHAIKASGLDILADAAAEVERRALPRPPYEHALAVMEPDVK</sequence>
<dbReference type="Proteomes" id="UP000779574">
    <property type="component" value="Unassembled WGS sequence"/>
</dbReference>
<organism evidence="1 2">
    <name type="scientific">Aureobasidium melanogenum</name>
    <name type="common">Aureobasidium pullulans var. melanogenum</name>
    <dbReference type="NCBI Taxonomy" id="46634"/>
    <lineage>
        <taxon>Eukaryota</taxon>
        <taxon>Fungi</taxon>
        <taxon>Dikarya</taxon>
        <taxon>Ascomycota</taxon>
        <taxon>Pezizomycotina</taxon>
        <taxon>Dothideomycetes</taxon>
        <taxon>Dothideomycetidae</taxon>
        <taxon>Dothideales</taxon>
        <taxon>Saccotheciaceae</taxon>
        <taxon>Aureobasidium</taxon>
    </lineage>
</organism>
<accession>A0A9P8EGZ1</accession>
<comment type="caution">
    <text evidence="1">The sequence shown here is derived from an EMBL/GenBank/DDBJ whole genome shotgun (WGS) entry which is preliminary data.</text>
</comment>
<dbReference type="AlphaFoldDB" id="A0A9P8EGZ1"/>
<feature type="non-terminal residue" evidence="1">
    <location>
        <position position="274"/>
    </location>
</feature>
<evidence type="ECO:0000313" key="1">
    <source>
        <dbReference type="EMBL" id="KAG9689399.1"/>
    </source>
</evidence>
<name>A0A9P8EGZ1_AURME</name>
<dbReference type="OrthoDB" id="3919956at2759"/>
<proteinExistence type="predicted"/>
<gene>
    <name evidence="1" type="ORF">KCU76_g8912</name>
</gene>
<reference evidence="1" key="1">
    <citation type="journal article" date="2021" name="J Fungi (Basel)">
        <title>Virulence traits and population genomics of the black yeast Aureobasidium melanogenum.</title>
        <authorList>
            <person name="Cernosa A."/>
            <person name="Sun X."/>
            <person name="Gostincar C."/>
            <person name="Fang C."/>
            <person name="Gunde-Cimerman N."/>
            <person name="Song Z."/>
        </authorList>
    </citation>
    <scope>NUCLEOTIDE SEQUENCE</scope>
    <source>
        <strain evidence="1">EXF-9911</strain>
    </source>
</reference>